<name>A0A133V306_9EURY</name>
<dbReference type="Proteomes" id="UP000070344">
    <property type="component" value="Unassembled WGS sequence"/>
</dbReference>
<comment type="caution">
    <text evidence="1">The sequence shown here is derived from an EMBL/GenBank/DDBJ whole genome shotgun (WGS) entry which is preliminary data.</text>
</comment>
<evidence type="ECO:0000313" key="2">
    <source>
        <dbReference type="Proteomes" id="UP000070344"/>
    </source>
</evidence>
<proteinExistence type="predicted"/>
<gene>
    <name evidence="1" type="ORF">AKJ41_03645</name>
</gene>
<organism evidence="1 2">
    <name type="scientific">candidate division MSBL1 archaeon SCGC-AAA259O05</name>
    <dbReference type="NCBI Taxonomy" id="1698271"/>
    <lineage>
        <taxon>Archaea</taxon>
        <taxon>Methanobacteriati</taxon>
        <taxon>Methanobacteriota</taxon>
        <taxon>candidate division MSBL1</taxon>
    </lineage>
</organism>
<protein>
    <submittedName>
        <fullName evidence="1">Uncharacterized protein</fullName>
    </submittedName>
</protein>
<reference evidence="1 2" key="1">
    <citation type="journal article" date="2016" name="Sci. Rep.">
        <title>Metabolic traits of an uncultured archaeal lineage -MSBL1- from brine pools of the Red Sea.</title>
        <authorList>
            <person name="Mwirichia R."/>
            <person name="Alam I."/>
            <person name="Rashid M."/>
            <person name="Vinu M."/>
            <person name="Ba-Alawi W."/>
            <person name="Anthony Kamau A."/>
            <person name="Kamanda Ngugi D."/>
            <person name="Goker M."/>
            <person name="Klenk H.P."/>
            <person name="Bajic V."/>
            <person name="Stingl U."/>
        </authorList>
    </citation>
    <scope>NUCLEOTIDE SEQUENCE [LARGE SCALE GENOMIC DNA]</scope>
    <source>
        <strain evidence="1">SCGC-AAA259O05</strain>
    </source>
</reference>
<dbReference type="EMBL" id="LHXV01000040">
    <property type="protein sequence ID" value="KXB00828.1"/>
    <property type="molecule type" value="Genomic_DNA"/>
</dbReference>
<evidence type="ECO:0000313" key="1">
    <source>
        <dbReference type="EMBL" id="KXB00828.1"/>
    </source>
</evidence>
<sequence length="186" mass="20681">MVEVTQLGNDSLTLELKEGDRVEIVEEGDTPLFYGGERGTVLDVGPTKRLDEGSLFLDLEGWIGPKHLVGAEQVRLVEVRGMSEEEKRSWEKKSKEGKLKVIERIVSEAREAKEERPPVRILGEKLKKLKEAGCTIDVQSHGGYEYLRASKSVGGTTKTKILGRPDAEWGKACKLAGVHIRWKGVD</sequence>
<dbReference type="AlphaFoldDB" id="A0A133V306"/>
<keyword evidence="2" id="KW-1185">Reference proteome</keyword>
<accession>A0A133V306</accession>